<dbReference type="EMBL" id="JAVRRT010000008">
    <property type="protein sequence ID" value="KAK5169333.1"/>
    <property type="molecule type" value="Genomic_DNA"/>
</dbReference>
<dbReference type="AlphaFoldDB" id="A0AAV9P8J8"/>
<dbReference type="GO" id="GO:0046872">
    <property type="term" value="F:metal ion binding"/>
    <property type="evidence" value="ECO:0007669"/>
    <property type="project" value="UniProtKB-KW"/>
</dbReference>
<evidence type="ECO:0000256" key="9">
    <source>
        <dbReference type="ARBA" id="ARBA00022848"/>
    </source>
</evidence>
<dbReference type="GO" id="GO:0032541">
    <property type="term" value="C:cortical endoplasmic reticulum"/>
    <property type="evidence" value="ECO:0007669"/>
    <property type="project" value="TreeGrafter"/>
</dbReference>
<evidence type="ECO:0000256" key="5">
    <source>
        <dbReference type="ARBA" id="ARBA00022490"/>
    </source>
</evidence>
<dbReference type="InterPro" id="IPR042938">
    <property type="entry name" value="Sfh5"/>
</dbReference>
<dbReference type="PANTHER" id="PTHR47669">
    <property type="entry name" value="PHOSPHATIDYLINOSITOL TRANSFER PROTEIN SFH5"/>
    <property type="match status" value="1"/>
</dbReference>
<dbReference type="GO" id="GO:0005829">
    <property type="term" value="C:cytosol"/>
    <property type="evidence" value="ECO:0007669"/>
    <property type="project" value="TreeGrafter"/>
</dbReference>
<reference evidence="17 18" key="1">
    <citation type="submission" date="2023-08" db="EMBL/GenBank/DDBJ databases">
        <title>Black Yeasts Isolated from many extreme environments.</title>
        <authorList>
            <person name="Coleine C."/>
            <person name="Stajich J.E."/>
            <person name="Selbmann L."/>
        </authorList>
    </citation>
    <scope>NUCLEOTIDE SEQUENCE [LARGE SCALE GENOMIC DNA]</scope>
    <source>
        <strain evidence="17 18">CCFEE 5935</strain>
    </source>
</reference>
<evidence type="ECO:0000256" key="8">
    <source>
        <dbReference type="ARBA" id="ARBA00022824"/>
    </source>
</evidence>
<dbReference type="PANTHER" id="PTHR47669:SF1">
    <property type="entry name" value="PHOSPHATIDYLINOSITOL TRANSFER PROTEIN SFH5"/>
    <property type="match status" value="1"/>
</dbReference>
<keyword evidence="5 15" id="KW-0963">Cytoplasm</keyword>
<keyword evidence="18" id="KW-1185">Reference proteome</keyword>
<evidence type="ECO:0000256" key="2">
    <source>
        <dbReference type="ARBA" id="ARBA00004406"/>
    </source>
</evidence>
<proteinExistence type="inferred from homology"/>
<evidence type="ECO:0000256" key="13">
    <source>
        <dbReference type="ARBA" id="ARBA00024146"/>
    </source>
</evidence>
<protein>
    <recommendedName>
        <fullName evidence="15">Phosphatidylinositol transfer protein SFH5</fullName>
        <shortName evidence="15">PITP SFH5</shortName>
    </recommendedName>
</protein>
<comment type="function">
    <text evidence="14">Non-classical phosphatidylinositol (PtdIns) transfer protein (PITP), which exhibits PtdIns-binding/transfer activity in the absence of detectable PtdCho-binding/transfer activity. Regulates PtdIns(4,5)P2 homeostasis at the plasma membrane. Heme-binding protein that may play a role in organic oxidant-induced stress responses.</text>
</comment>
<dbReference type="GO" id="GO:0008526">
    <property type="term" value="F:phosphatidylinositol transfer activity"/>
    <property type="evidence" value="ECO:0007669"/>
    <property type="project" value="UniProtKB-UniRule"/>
</dbReference>
<name>A0AAV9P8J8_9PEZI</name>
<feature type="domain" description="CRAL-TRIO" evidence="16">
    <location>
        <begin position="141"/>
        <end position="293"/>
    </location>
</feature>
<dbReference type="InterPro" id="IPR001251">
    <property type="entry name" value="CRAL-TRIO_dom"/>
</dbReference>
<comment type="catalytic activity">
    <reaction evidence="13">
        <text>a 1,2-diacyl-sn-glycero-3-phospho-(1D-myo-inositol)(in) = a 1,2-diacyl-sn-glycero-3-phospho-(1D-myo-inositol)(out)</text>
        <dbReference type="Rhea" id="RHEA:38691"/>
        <dbReference type="ChEBI" id="CHEBI:57880"/>
    </reaction>
    <physiologicalReaction direction="left-to-right" evidence="13">
        <dbReference type="Rhea" id="RHEA:38692"/>
    </physiologicalReaction>
</comment>
<evidence type="ECO:0000313" key="17">
    <source>
        <dbReference type="EMBL" id="KAK5169333.1"/>
    </source>
</evidence>
<evidence type="ECO:0000256" key="11">
    <source>
        <dbReference type="ARBA" id="ARBA00023055"/>
    </source>
</evidence>
<dbReference type="GO" id="GO:0017157">
    <property type="term" value="P:regulation of exocytosis"/>
    <property type="evidence" value="ECO:0007669"/>
    <property type="project" value="TreeGrafter"/>
</dbReference>
<evidence type="ECO:0000256" key="10">
    <source>
        <dbReference type="ARBA" id="ARBA00023004"/>
    </source>
</evidence>
<dbReference type="GO" id="GO:0005886">
    <property type="term" value="C:plasma membrane"/>
    <property type="evidence" value="ECO:0007669"/>
    <property type="project" value="TreeGrafter"/>
</dbReference>
<comment type="subcellular location">
    <subcellularLocation>
        <location evidence="15">Cytoplasm</location>
    </subcellularLocation>
    <subcellularLocation>
        <location evidence="2 15">Endoplasmic reticulum membrane</location>
        <topology evidence="2 15">Peripheral membrane protein</topology>
    </subcellularLocation>
    <subcellularLocation>
        <location evidence="15">Microsome membrane</location>
        <topology evidence="15">Peripheral membrane protein</topology>
    </subcellularLocation>
</comment>
<organism evidence="17 18">
    <name type="scientific">Saxophila tyrrhenica</name>
    <dbReference type="NCBI Taxonomy" id="1690608"/>
    <lineage>
        <taxon>Eukaryota</taxon>
        <taxon>Fungi</taxon>
        <taxon>Dikarya</taxon>
        <taxon>Ascomycota</taxon>
        <taxon>Pezizomycotina</taxon>
        <taxon>Dothideomycetes</taxon>
        <taxon>Dothideomycetidae</taxon>
        <taxon>Mycosphaerellales</taxon>
        <taxon>Extremaceae</taxon>
        <taxon>Saxophila</taxon>
    </lineage>
</organism>
<dbReference type="PROSITE" id="PS50191">
    <property type="entry name" value="CRAL_TRIO"/>
    <property type="match status" value="1"/>
</dbReference>
<accession>A0AAV9P8J8</accession>
<dbReference type="SUPFAM" id="SSF52087">
    <property type="entry name" value="CRAL/TRIO domain"/>
    <property type="match status" value="1"/>
</dbReference>
<evidence type="ECO:0000256" key="12">
    <source>
        <dbReference type="ARBA" id="ARBA00023136"/>
    </source>
</evidence>
<keyword evidence="4 15" id="KW-0813">Transport</keyword>
<keyword evidence="9 15" id="KW-0492">Microsome</keyword>
<evidence type="ECO:0000259" key="16">
    <source>
        <dbReference type="PROSITE" id="PS50191"/>
    </source>
</evidence>
<dbReference type="Pfam" id="PF00650">
    <property type="entry name" value="CRAL_TRIO"/>
    <property type="match status" value="1"/>
</dbReference>
<dbReference type="GeneID" id="89926650"/>
<keyword evidence="6" id="KW-0349">Heme</keyword>
<dbReference type="Gene3D" id="3.40.525.10">
    <property type="entry name" value="CRAL-TRIO lipid binding domain"/>
    <property type="match status" value="1"/>
</dbReference>
<evidence type="ECO:0000313" key="18">
    <source>
        <dbReference type="Proteomes" id="UP001337655"/>
    </source>
</evidence>
<dbReference type="GO" id="GO:0043001">
    <property type="term" value="P:Golgi to plasma membrane protein transport"/>
    <property type="evidence" value="ECO:0007669"/>
    <property type="project" value="TreeGrafter"/>
</dbReference>
<evidence type="ECO:0000256" key="6">
    <source>
        <dbReference type="ARBA" id="ARBA00022617"/>
    </source>
</evidence>
<evidence type="ECO:0000256" key="15">
    <source>
        <dbReference type="RuleBase" id="RU367059"/>
    </source>
</evidence>
<evidence type="ECO:0000256" key="14">
    <source>
        <dbReference type="ARBA" id="ARBA00024180"/>
    </source>
</evidence>
<gene>
    <name evidence="17" type="primary">SFH5</name>
    <name evidence="17" type="ORF">LTR77_005308</name>
</gene>
<dbReference type="RefSeq" id="XP_064658679.1">
    <property type="nucleotide sequence ID" value="XM_064802554.1"/>
</dbReference>
<sequence>MASPDWSNLPKDHTLSKFADELPSVLQDADYNEMYGVELSPPAEDKPAPHTTLIILQKFLRANLNDVPKARQQLLDALKWRKSYNPLASKDEVFDASKFATLGYVTTIKGVKDTPSEEDVAVFNIYGAAAKDPKKTFGDTDAFVRWRVALMELTIERLGLGEADKVIPDYGQGPDPYQAIQVHDYLSVSFFRQPAEVKASSSKIIDMFQKYVHPPFLRVSTSLHRHRYYPETVSYKYFVNVPLVMQWMMGTMKLLMSKDSIQKMTWLTYGSQLHNYVGDDVPREYGGNSAPLARKAQTPSYGDLEKAASGGVMAAGEPAGEA</sequence>
<keyword evidence="11 15" id="KW-0445">Lipid transport</keyword>
<evidence type="ECO:0000256" key="1">
    <source>
        <dbReference type="ARBA" id="ARBA00001970"/>
    </source>
</evidence>
<evidence type="ECO:0000256" key="4">
    <source>
        <dbReference type="ARBA" id="ARBA00022448"/>
    </source>
</evidence>
<comment type="similarity">
    <text evidence="3 15">Belongs to the SFH5 family.</text>
</comment>
<keyword evidence="7" id="KW-0479">Metal-binding</keyword>
<dbReference type="Proteomes" id="UP001337655">
    <property type="component" value="Unassembled WGS sequence"/>
</dbReference>
<comment type="cofactor">
    <cofactor evidence="1">
        <name>heme b</name>
        <dbReference type="ChEBI" id="CHEBI:60344"/>
    </cofactor>
</comment>
<keyword evidence="8 15" id="KW-0256">Endoplasmic reticulum</keyword>
<dbReference type="InterPro" id="IPR036865">
    <property type="entry name" value="CRAL-TRIO_dom_sf"/>
</dbReference>
<dbReference type="CDD" id="cd00170">
    <property type="entry name" value="SEC14"/>
    <property type="match status" value="1"/>
</dbReference>
<keyword evidence="10" id="KW-0408">Iron</keyword>
<dbReference type="GO" id="GO:0005789">
    <property type="term" value="C:endoplasmic reticulum membrane"/>
    <property type="evidence" value="ECO:0007669"/>
    <property type="project" value="UniProtKB-SubCell"/>
</dbReference>
<dbReference type="InterPro" id="IPR036273">
    <property type="entry name" value="CRAL/TRIO_N_dom_sf"/>
</dbReference>
<dbReference type="SUPFAM" id="SSF46938">
    <property type="entry name" value="CRAL/TRIO N-terminal domain"/>
    <property type="match status" value="1"/>
</dbReference>
<keyword evidence="12 15" id="KW-0472">Membrane</keyword>
<evidence type="ECO:0000256" key="7">
    <source>
        <dbReference type="ARBA" id="ARBA00022723"/>
    </source>
</evidence>
<evidence type="ECO:0000256" key="3">
    <source>
        <dbReference type="ARBA" id="ARBA00006667"/>
    </source>
</evidence>
<comment type="caution">
    <text evidence="17">The sequence shown here is derived from an EMBL/GenBank/DDBJ whole genome shotgun (WGS) entry which is preliminary data.</text>
</comment>